<organism evidence="2 3">
    <name type="scientific">Catenaria anguillulae PL171</name>
    <dbReference type="NCBI Taxonomy" id="765915"/>
    <lineage>
        <taxon>Eukaryota</taxon>
        <taxon>Fungi</taxon>
        <taxon>Fungi incertae sedis</taxon>
        <taxon>Blastocladiomycota</taxon>
        <taxon>Blastocladiomycetes</taxon>
        <taxon>Blastocladiales</taxon>
        <taxon>Catenariaceae</taxon>
        <taxon>Catenaria</taxon>
    </lineage>
</organism>
<reference evidence="2 3" key="1">
    <citation type="submission" date="2016-07" db="EMBL/GenBank/DDBJ databases">
        <title>Pervasive Adenine N6-methylation of Active Genes in Fungi.</title>
        <authorList>
            <consortium name="DOE Joint Genome Institute"/>
            <person name="Mondo S.J."/>
            <person name="Dannebaum R.O."/>
            <person name="Kuo R.C."/>
            <person name="Labutti K."/>
            <person name="Haridas S."/>
            <person name="Kuo A."/>
            <person name="Salamov A."/>
            <person name="Ahrendt S.R."/>
            <person name="Lipzen A."/>
            <person name="Sullivan W."/>
            <person name="Andreopoulos W.B."/>
            <person name="Clum A."/>
            <person name="Lindquist E."/>
            <person name="Daum C."/>
            <person name="Ramamoorthy G.K."/>
            <person name="Gryganskyi A."/>
            <person name="Culley D."/>
            <person name="Magnuson J.K."/>
            <person name="James T.Y."/>
            <person name="O'Malley M.A."/>
            <person name="Stajich J.E."/>
            <person name="Spatafora J.W."/>
            <person name="Visel A."/>
            <person name="Grigoriev I.V."/>
        </authorList>
    </citation>
    <scope>NUCLEOTIDE SEQUENCE [LARGE SCALE GENOMIC DNA]</scope>
    <source>
        <strain evidence="2 3">PL171</strain>
    </source>
</reference>
<dbReference type="Proteomes" id="UP000193411">
    <property type="component" value="Unassembled WGS sequence"/>
</dbReference>
<dbReference type="AlphaFoldDB" id="A0A1Y2H5U9"/>
<sequence>MVRSQQRKRIKNRLDGATLATIMGARAYSWTNPQTPLLTDMPSGTLTNQTRNGTT</sequence>
<evidence type="ECO:0000313" key="3">
    <source>
        <dbReference type="Proteomes" id="UP000193411"/>
    </source>
</evidence>
<gene>
    <name evidence="2" type="ORF">BCR44DRAFT_1447111</name>
</gene>
<evidence type="ECO:0000256" key="1">
    <source>
        <dbReference type="SAM" id="MobiDB-lite"/>
    </source>
</evidence>
<dbReference type="EMBL" id="MCFL01000115">
    <property type="protein sequence ID" value="ORZ29957.1"/>
    <property type="molecule type" value="Genomic_DNA"/>
</dbReference>
<keyword evidence="3" id="KW-1185">Reference proteome</keyword>
<comment type="caution">
    <text evidence="2">The sequence shown here is derived from an EMBL/GenBank/DDBJ whole genome shotgun (WGS) entry which is preliminary data.</text>
</comment>
<proteinExistence type="predicted"/>
<accession>A0A1Y2H5U9</accession>
<name>A0A1Y2H5U9_9FUNG</name>
<protein>
    <submittedName>
        <fullName evidence="2">Uncharacterized protein</fullName>
    </submittedName>
</protein>
<feature type="region of interest" description="Disordered" evidence="1">
    <location>
        <begin position="33"/>
        <end position="55"/>
    </location>
</feature>
<evidence type="ECO:0000313" key="2">
    <source>
        <dbReference type="EMBL" id="ORZ29957.1"/>
    </source>
</evidence>